<reference evidence="2 3" key="1">
    <citation type="submission" date="2018-05" db="EMBL/GenBank/DDBJ databases">
        <title>Genomic Encyclopedia of Type Strains, Phase IV (KMG-IV): sequencing the most valuable type-strain genomes for metagenomic binning, comparative biology and taxonomic classification.</title>
        <authorList>
            <person name="Goeker M."/>
        </authorList>
    </citation>
    <scope>NUCLEOTIDE SEQUENCE [LARGE SCALE GENOMIC DNA]</scope>
    <source>
        <strain evidence="2 3">DSM 26006</strain>
    </source>
</reference>
<gene>
    <name evidence="2" type="ORF">DFR36_101630</name>
</gene>
<evidence type="ECO:0000313" key="3">
    <source>
        <dbReference type="Proteomes" id="UP000246483"/>
    </source>
</evidence>
<dbReference type="RefSeq" id="WP_019373873.1">
    <property type="nucleotide sequence ID" value="NZ_ALEE01000384.1"/>
</dbReference>
<accession>A0A317RJ26</accession>
<name>A0A317RJ26_9BURK</name>
<feature type="compositionally biased region" description="Basic and acidic residues" evidence="1">
    <location>
        <begin position="73"/>
        <end position="82"/>
    </location>
</feature>
<comment type="caution">
    <text evidence="2">The sequence shown here is derived from an EMBL/GenBank/DDBJ whole genome shotgun (WGS) entry which is preliminary data.</text>
</comment>
<dbReference type="AlphaFoldDB" id="A0A317RJ26"/>
<feature type="region of interest" description="Disordered" evidence="1">
    <location>
        <begin position="61"/>
        <end position="82"/>
    </location>
</feature>
<sequence>MHVADALTQETIFGMADGATYSGMLCLGGDGRRYFFAQAQVDGRPVAPPAQHFESREDALRGLADMASGGSRPADRRGPGQA</sequence>
<proteinExistence type="predicted"/>
<dbReference type="EMBL" id="QGUB01000001">
    <property type="protein sequence ID" value="PWW49106.1"/>
    <property type="molecule type" value="Genomic_DNA"/>
</dbReference>
<dbReference type="Proteomes" id="UP000246483">
    <property type="component" value="Unassembled WGS sequence"/>
</dbReference>
<dbReference type="OrthoDB" id="8812589at2"/>
<protein>
    <submittedName>
        <fullName evidence="2">Uncharacterized protein</fullName>
    </submittedName>
</protein>
<keyword evidence="3" id="KW-1185">Reference proteome</keyword>
<evidence type="ECO:0000313" key="2">
    <source>
        <dbReference type="EMBL" id="PWW49106.1"/>
    </source>
</evidence>
<organism evidence="2 3">
    <name type="scientific">Melaminivora alkalimesophila</name>
    <dbReference type="NCBI Taxonomy" id="1165852"/>
    <lineage>
        <taxon>Bacteria</taxon>
        <taxon>Pseudomonadati</taxon>
        <taxon>Pseudomonadota</taxon>
        <taxon>Betaproteobacteria</taxon>
        <taxon>Burkholderiales</taxon>
        <taxon>Comamonadaceae</taxon>
        <taxon>Melaminivora</taxon>
    </lineage>
</organism>
<evidence type="ECO:0000256" key="1">
    <source>
        <dbReference type="SAM" id="MobiDB-lite"/>
    </source>
</evidence>